<dbReference type="InterPro" id="IPR001584">
    <property type="entry name" value="Integrase_cat-core"/>
</dbReference>
<dbReference type="EMBL" id="BGPR01138732">
    <property type="protein sequence ID" value="GBN62802.1"/>
    <property type="molecule type" value="Genomic_DNA"/>
</dbReference>
<accession>A0A4Y2QHM0</accession>
<evidence type="ECO:0000313" key="12">
    <source>
        <dbReference type="Proteomes" id="UP000499080"/>
    </source>
</evidence>
<dbReference type="InterPro" id="IPR012337">
    <property type="entry name" value="RNaseH-like_sf"/>
</dbReference>
<dbReference type="InterPro" id="IPR036397">
    <property type="entry name" value="RNaseH_sf"/>
</dbReference>
<keyword evidence="4" id="KW-0378">Hydrolase</keyword>
<dbReference type="GO" id="GO:0006310">
    <property type="term" value="P:DNA recombination"/>
    <property type="evidence" value="ECO:0007669"/>
    <property type="project" value="UniProtKB-KW"/>
</dbReference>
<dbReference type="GO" id="GO:0003887">
    <property type="term" value="F:DNA-directed DNA polymerase activity"/>
    <property type="evidence" value="ECO:0007669"/>
    <property type="project" value="UniProtKB-KW"/>
</dbReference>
<dbReference type="GO" id="GO:0003676">
    <property type="term" value="F:nucleic acid binding"/>
    <property type="evidence" value="ECO:0007669"/>
    <property type="project" value="InterPro"/>
</dbReference>
<keyword evidence="8" id="KW-0548">Nucleotidyltransferase</keyword>
<dbReference type="InterPro" id="IPR057670">
    <property type="entry name" value="SH3_retrovirus"/>
</dbReference>
<keyword evidence="12" id="KW-1185">Reference proteome</keyword>
<keyword evidence="1" id="KW-0540">Nuclease</keyword>
<keyword evidence="8" id="KW-0808">Transferase</keyword>
<dbReference type="OrthoDB" id="8048980at2759"/>
<evidence type="ECO:0000313" key="11">
    <source>
        <dbReference type="EMBL" id="GBN62802.1"/>
    </source>
</evidence>
<evidence type="ECO:0000256" key="8">
    <source>
        <dbReference type="ARBA" id="ARBA00022932"/>
    </source>
</evidence>
<dbReference type="GO" id="GO:0015074">
    <property type="term" value="P:DNA integration"/>
    <property type="evidence" value="ECO:0007669"/>
    <property type="project" value="UniProtKB-KW"/>
</dbReference>
<evidence type="ECO:0000256" key="9">
    <source>
        <dbReference type="ARBA" id="ARBA00023172"/>
    </source>
</evidence>
<dbReference type="SUPFAM" id="SSF53098">
    <property type="entry name" value="Ribonuclease H-like"/>
    <property type="match status" value="1"/>
</dbReference>
<feature type="domain" description="Integrase catalytic" evidence="10">
    <location>
        <begin position="1"/>
        <end position="157"/>
    </location>
</feature>
<dbReference type="PANTHER" id="PTHR42648:SF11">
    <property type="entry name" value="TRANSPOSON TY4-P GAG-POL POLYPROTEIN"/>
    <property type="match status" value="1"/>
</dbReference>
<sequence>MRMIHSDLCEPVEPATLPGERYILTFVNDYSRFCEVRLIKKKSDIAVEFKKFLKVNDNVKRIRCDYAKECVSGELQKVARNAGVEIDPCSPYTPQLNEVAEKMNRTLFDKARDMLYDSKLPKSCWRYAIQAAAFLHNRIPCTSINDHTSYELKYSAKPDLSKIRIFGCDAHVKIADTQKRKLDPKSKKIIFIGYSSMGYRVMDPVTRRITFSRNVRFDEKKIISDKLSATPNIENQEDTSDLGEETETDIKLEETERAIDDKNPEFRRSQRERRLPARYPFNEALSVTNEELTYNEIKFLPEEKQSNWNNSMDEEMLSMEKNKVGDLVELPEEKQPITCKWIFKRKRDGKYRLV</sequence>
<comment type="caution">
    <text evidence="11">The sequence shown here is derived from an EMBL/GenBank/DDBJ whole genome shotgun (WGS) entry which is preliminary data.</text>
</comment>
<dbReference type="GO" id="GO:0016787">
    <property type="term" value="F:hydrolase activity"/>
    <property type="evidence" value="ECO:0007669"/>
    <property type="project" value="UniProtKB-KW"/>
</dbReference>
<protein>
    <submittedName>
        <fullName evidence="11">Retrovirus-related Pol polyprotein from transposon TNT 1-94</fullName>
    </submittedName>
</protein>
<dbReference type="GO" id="GO:0046872">
    <property type="term" value="F:metal ion binding"/>
    <property type="evidence" value="ECO:0007669"/>
    <property type="project" value="UniProtKB-KW"/>
</dbReference>
<dbReference type="Pfam" id="PF25597">
    <property type="entry name" value="SH3_retrovirus"/>
    <property type="match status" value="1"/>
</dbReference>
<evidence type="ECO:0000256" key="7">
    <source>
        <dbReference type="ARBA" id="ARBA00022918"/>
    </source>
</evidence>
<evidence type="ECO:0000256" key="4">
    <source>
        <dbReference type="ARBA" id="ARBA00022801"/>
    </source>
</evidence>
<keyword evidence="6" id="KW-0229">DNA integration</keyword>
<keyword evidence="8" id="KW-0239">DNA-directed DNA polymerase</keyword>
<evidence type="ECO:0000256" key="6">
    <source>
        <dbReference type="ARBA" id="ARBA00022908"/>
    </source>
</evidence>
<keyword evidence="5" id="KW-0460">Magnesium</keyword>
<keyword evidence="3" id="KW-0255">Endonuclease</keyword>
<dbReference type="PROSITE" id="PS50994">
    <property type="entry name" value="INTEGRASE"/>
    <property type="match status" value="1"/>
</dbReference>
<keyword evidence="2" id="KW-0479">Metal-binding</keyword>
<dbReference type="Gene3D" id="3.30.420.10">
    <property type="entry name" value="Ribonuclease H-like superfamily/Ribonuclease H"/>
    <property type="match status" value="1"/>
</dbReference>
<keyword evidence="9" id="KW-0233">DNA recombination</keyword>
<evidence type="ECO:0000256" key="2">
    <source>
        <dbReference type="ARBA" id="ARBA00022723"/>
    </source>
</evidence>
<proteinExistence type="predicted"/>
<dbReference type="GO" id="GO:0003964">
    <property type="term" value="F:RNA-directed DNA polymerase activity"/>
    <property type="evidence" value="ECO:0007669"/>
    <property type="project" value="UniProtKB-KW"/>
</dbReference>
<organism evidence="11 12">
    <name type="scientific">Araneus ventricosus</name>
    <name type="common">Orbweaver spider</name>
    <name type="synonym">Epeira ventricosa</name>
    <dbReference type="NCBI Taxonomy" id="182803"/>
    <lineage>
        <taxon>Eukaryota</taxon>
        <taxon>Metazoa</taxon>
        <taxon>Ecdysozoa</taxon>
        <taxon>Arthropoda</taxon>
        <taxon>Chelicerata</taxon>
        <taxon>Arachnida</taxon>
        <taxon>Araneae</taxon>
        <taxon>Araneomorphae</taxon>
        <taxon>Entelegynae</taxon>
        <taxon>Araneoidea</taxon>
        <taxon>Araneidae</taxon>
        <taxon>Araneus</taxon>
    </lineage>
</organism>
<gene>
    <name evidence="11" type="primary">POLX_1757</name>
    <name evidence="11" type="ORF">AVEN_47835_1</name>
</gene>
<evidence type="ECO:0000256" key="3">
    <source>
        <dbReference type="ARBA" id="ARBA00022759"/>
    </source>
</evidence>
<evidence type="ECO:0000256" key="1">
    <source>
        <dbReference type="ARBA" id="ARBA00022722"/>
    </source>
</evidence>
<dbReference type="GO" id="GO:0004519">
    <property type="term" value="F:endonuclease activity"/>
    <property type="evidence" value="ECO:0007669"/>
    <property type="project" value="UniProtKB-KW"/>
</dbReference>
<evidence type="ECO:0000256" key="5">
    <source>
        <dbReference type="ARBA" id="ARBA00022842"/>
    </source>
</evidence>
<name>A0A4Y2QHM0_ARAVE</name>
<dbReference type="InterPro" id="IPR039537">
    <property type="entry name" value="Retrotran_Ty1/copia-like"/>
</dbReference>
<reference evidence="11 12" key="1">
    <citation type="journal article" date="2019" name="Sci. Rep.">
        <title>Orb-weaving spider Araneus ventricosus genome elucidates the spidroin gene catalogue.</title>
        <authorList>
            <person name="Kono N."/>
            <person name="Nakamura H."/>
            <person name="Ohtoshi R."/>
            <person name="Moran D.A.P."/>
            <person name="Shinohara A."/>
            <person name="Yoshida Y."/>
            <person name="Fujiwara M."/>
            <person name="Mori M."/>
            <person name="Tomita M."/>
            <person name="Arakawa K."/>
        </authorList>
    </citation>
    <scope>NUCLEOTIDE SEQUENCE [LARGE SCALE GENOMIC DNA]</scope>
</reference>
<dbReference type="PANTHER" id="PTHR42648">
    <property type="entry name" value="TRANSPOSASE, PUTATIVE-RELATED"/>
    <property type="match status" value="1"/>
</dbReference>
<dbReference type="AlphaFoldDB" id="A0A4Y2QHM0"/>
<keyword evidence="7" id="KW-0695">RNA-directed DNA polymerase</keyword>
<dbReference type="Proteomes" id="UP000499080">
    <property type="component" value="Unassembled WGS sequence"/>
</dbReference>
<evidence type="ECO:0000259" key="10">
    <source>
        <dbReference type="PROSITE" id="PS50994"/>
    </source>
</evidence>